<accession>A0A8S3RL83</accession>
<organism evidence="2 3">
    <name type="scientific">Mytilus edulis</name>
    <name type="common">Blue mussel</name>
    <dbReference type="NCBI Taxonomy" id="6550"/>
    <lineage>
        <taxon>Eukaryota</taxon>
        <taxon>Metazoa</taxon>
        <taxon>Spiralia</taxon>
        <taxon>Lophotrochozoa</taxon>
        <taxon>Mollusca</taxon>
        <taxon>Bivalvia</taxon>
        <taxon>Autobranchia</taxon>
        <taxon>Pteriomorphia</taxon>
        <taxon>Mytilida</taxon>
        <taxon>Mytiloidea</taxon>
        <taxon>Mytilidae</taxon>
        <taxon>Mytilinae</taxon>
        <taxon>Mytilus</taxon>
    </lineage>
</organism>
<keyword evidence="3" id="KW-1185">Reference proteome</keyword>
<dbReference type="EMBL" id="CAJPWZ010001076">
    <property type="protein sequence ID" value="CAG2207451.1"/>
    <property type="molecule type" value="Genomic_DNA"/>
</dbReference>
<gene>
    <name evidence="2" type="ORF">MEDL_21703</name>
</gene>
<comment type="caution">
    <text evidence="2">The sequence shown here is derived from an EMBL/GenBank/DDBJ whole genome shotgun (WGS) entry which is preliminary data.</text>
</comment>
<name>A0A8S3RL83_MYTED</name>
<proteinExistence type="predicted"/>
<feature type="region of interest" description="Disordered" evidence="1">
    <location>
        <begin position="230"/>
        <end position="251"/>
    </location>
</feature>
<reference evidence="2" key="1">
    <citation type="submission" date="2021-03" db="EMBL/GenBank/DDBJ databases">
        <authorList>
            <person name="Bekaert M."/>
        </authorList>
    </citation>
    <scope>NUCLEOTIDE SEQUENCE</scope>
</reference>
<dbReference type="Proteomes" id="UP000683360">
    <property type="component" value="Unassembled WGS sequence"/>
</dbReference>
<dbReference type="AlphaFoldDB" id="A0A8S3RL83"/>
<evidence type="ECO:0000313" key="2">
    <source>
        <dbReference type="EMBL" id="CAG2207451.1"/>
    </source>
</evidence>
<evidence type="ECO:0000256" key="1">
    <source>
        <dbReference type="SAM" id="MobiDB-lite"/>
    </source>
</evidence>
<evidence type="ECO:0000313" key="3">
    <source>
        <dbReference type="Proteomes" id="UP000683360"/>
    </source>
</evidence>
<protein>
    <submittedName>
        <fullName evidence="2">Uncharacterized protein</fullName>
    </submittedName>
</protein>
<sequence>MSDTYVGFPETCRMFCSDKSLTLLGVAYFRNTNKSLVNKINDLFSESFEKLSCRYQYCVLVYTALKHNFLDNNIIESRIENDQLFKRIFSLFDHRDTKIRKTLVQQAIRKLEGGYLIHSSRYNEFYRDYCPDPLGKAYMFKHQAVHDAVLVSFGNECPEILMNLDICDFELVLQYIRPSLKQPDSKSSVIHVDPKLVIGKLCYYLEKDILINNCKMVKVVGTSHPWFPLPIEGQDDEDDYHEQSNFNESDQSECIDNVKSLSDLRTDDPGNEESSYDVNSLFDLQAEDPGSHRSTDDCITFPDLQTEDAGSDISDSEEESEIGDFIYQFIRGYPEMTGEYIRKCIIEWRYVSFVKIFLEKLSTLSPPPEQIKQFTNGLTRRGTCLINLKVNSNLIRDWSLEFADINVFCLIFRPESSTIKHNKFYQLDDKSLQEKLISIIDENKNYKIIVGIGNFYI</sequence>